<evidence type="ECO:0000313" key="6">
    <source>
        <dbReference type="Proteomes" id="UP000601435"/>
    </source>
</evidence>
<evidence type="ECO:0000259" key="4">
    <source>
        <dbReference type="PROSITE" id="PS51471"/>
    </source>
</evidence>
<evidence type="ECO:0000256" key="2">
    <source>
        <dbReference type="RuleBase" id="RU003682"/>
    </source>
</evidence>
<dbReference type="PANTHER" id="PTHR12907:SF26">
    <property type="entry name" value="HIF PROLYL HYDROXYLASE, ISOFORM C"/>
    <property type="match status" value="1"/>
</dbReference>
<keyword evidence="2" id="KW-0479">Metal-binding</keyword>
<dbReference type="InterPro" id="IPR044862">
    <property type="entry name" value="Pro_4_hyd_alph_FE2OG_OXY"/>
</dbReference>
<reference evidence="5" key="1">
    <citation type="submission" date="2021-02" db="EMBL/GenBank/DDBJ databases">
        <authorList>
            <person name="Dougan E. K."/>
            <person name="Rhodes N."/>
            <person name="Thang M."/>
            <person name="Chan C."/>
        </authorList>
    </citation>
    <scope>NUCLEOTIDE SEQUENCE</scope>
</reference>
<dbReference type="GO" id="GO:0071456">
    <property type="term" value="P:cellular response to hypoxia"/>
    <property type="evidence" value="ECO:0007669"/>
    <property type="project" value="TreeGrafter"/>
</dbReference>
<keyword evidence="6" id="KW-1185">Reference proteome</keyword>
<dbReference type="PROSITE" id="PS51471">
    <property type="entry name" value="FE2OG_OXY"/>
    <property type="match status" value="1"/>
</dbReference>
<feature type="region of interest" description="Disordered" evidence="3">
    <location>
        <begin position="301"/>
        <end position="346"/>
    </location>
</feature>
<keyword evidence="2" id="KW-0408">Iron</keyword>
<dbReference type="GO" id="GO:0008198">
    <property type="term" value="F:ferrous iron binding"/>
    <property type="evidence" value="ECO:0007669"/>
    <property type="project" value="TreeGrafter"/>
</dbReference>
<dbReference type="GO" id="GO:0031543">
    <property type="term" value="F:peptidyl-proline dioxygenase activity"/>
    <property type="evidence" value="ECO:0007669"/>
    <property type="project" value="TreeGrafter"/>
</dbReference>
<dbReference type="GO" id="GO:0031418">
    <property type="term" value="F:L-ascorbic acid binding"/>
    <property type="evidence" value="ECO:0007669"/>
    <property type="project" value="UniProtKB-KW"/>
</dbReference>
<keyword evidence="2" id="KW-0560">Oxidoreductase</keyword>
<dbReference type="Proteomes" id="UP000601435">
    <property type="component" value="Unassembled WGS sequence"/>
</dbReference>
<feature type="domain" description="Fe2OG dioxygenase" evidence="4">
    <location>
        <begin position="123"/>
        <end position="226"/>
    </location>
</feature>
<gene>
    <name evidence="5" type="primary">RPS9B</name>
    <name evidence="5" type="ORF">SNEC2469_LOCUS14782</name>
</gene>
<sequence>MSHKASISSVVSRSAALLAEQGWASVDHCLADDWAGALASECQLLEEAGMLRPHCFEFQATAGERCEYRHPGRSFVDLDGAEAVEDLALAPNLSSFAREAAVPLAEALVEQLPWLALAGSMGDVSQVQVKLQLTKGPAGSAPCHYDTSETAPRRQITWLLYLSTDWKPEFGAELVIQPFLGSRVAVTPCFNRGVMFLSDRILHYSLPPSREGQAHPRWLLTVWLEGELVDAPRGEAWPPLLQRLLAPAVYSKEYLSSLECSMPDGPALRALRAAQEEEIRSLQEDEEFAEMLPDLREAAHQTPTDLGMCEAERPRELKRKRMEVDKTGPYAEQGLETDEPQPPLSN</sequence>
<keyword evidence="1" id="KW-0847">Vitamin C</keyword>
<protein>
    <submittedName>
        <fullName evidence="5">RPS9B protein</fullName>
    </submittedName>
</protein>
<comment type="similarity">
    <text evidence="2">Belongs to the iron/ascorbate-dependent oxidoreductase family.</text>
</comment>
<dbReference type="OrthoDB" id="10292422at2759"/>
<evidence type="ECO:0000256" key="3">
    <source>
        <dbReference type="SAM" id="MobiDB-lite"/>
    </source>
</evidence>
<dbReference type="AlphaFoldDB" id="A0A812T5A9"/>
<dbReference type="EMBL" id="CAJNJA010023820">
    <property type="protein sequence ID" value="CAE7516986.1"/>
    <property type="molecule type" value="Genomic_DNA"/>
</dbReference>
<evidence type="ECO:0000256" key="1">
    <source>
        <dbReference type="ARBA" id="ARBA00022896"/>
    </source>
</evidence>
<accession>A0A812T5A9</accession>
<dbReference type="InterPro" id="IPR051559">
    <property type="entry name" value="HIF_prolyl_hydroxylases"/>
</dbReference>
<proteinExistence type="inferred from homology"/>
<evidence type="ECO:0000313" key="5">
    <source>
        <dbReference type="EMBL" id="CAE7516986.1"/>
    </source>
</evidence>
<comment type="caution">
    <text evidence="5">The sequence shown here is derived from an EMBL/GenBank/DDBJ whole genome shotgun (WGS) entry which is preliminary data.</text>
</comment>
<dbReference type="Gene3D" id="2.60.120.620">
    <property type="entry name" value="q2cbj1_9rhob like domain"/>
    <property type="match status" value="1"/>
</dbReference>
<dbReference type="Pfam" id="PF13640">
    <property type="entry name" value="2OG-FeII_Oxy_3"/>
    <property type="match status" value="1"/>
</dbReference>
<dbReference type="PANTHER" id="PTHR12907">
    <property type="entry name" value="EGL NINE HOMOLOG-RELATED"/>
    <property type="match status" value="1"/>
</dbReference>
<name>A0A812T5A9_9DINO</name>
<organism evidence="5 6">
    <name type="scientific">Symbiodinium necroappetens</name>
    <dbReference type="NCBI Taxonomy" id="1628268"/>
    <lineage>
        <taxon>Eukaryota</taxon>
        <taxon>Sar</taxon>
        <taxon>Alveolata</taxon>
        <taxon>Dinophyceae</taxon>
        <taxon>Suessiales</taxon>
        <taxon>Symbiodiniaceae</taxon>
        <taxon>Symbiodinium</taxon>
    </lineage>
</organism>
<dbReference type="InterPro" id="IPR005123">
    <property type="entry name" value="Oxoglu/Fe-dep_dioxygenase_dom"/>
</dbReference>